<dbReference type="Gene3D" id="2.40.10.10">
    <property type="entry name" value="Trypsin-like serine proteases"/>
    <property type="match status" value="2"/>
</dbReference>
<dbReference type="EC" id="3.4.21.-" evidence="11"/>
<dbReference type="AlphaFoldDB" id="A0A7E5VX02"/>
<keyword evidence="8" id="KW-1015">Disulfide bond</keyword>
<dbReference type="InterPro" id="IPR009003">
    <property type="entry name" value="Peptidase_S1_PA"/>
</dbReference>
<dbReference type="FunFam" id="2.40.10.10:FF:000146">
    <property type="entry name" value="Serine protease 53"/>
    <property type="match status" value="1"/>
</dbReference>
<dbReference type="SUPFAM" id="SSF50494">
    <property type="entry name" value="Trypsin-like serine proteases"/>
    <property type="match status" value="1"/>
</dbReference>
<comment type="domain">
    <text evidence="12">The clip domain consists of 35-55 residues which are 'knitted' together usually by 3 conserved disulfide bonds forming a clip-like compact structure.</text>
</comment>
<feature type="signal peptide" evidence="12">
    <location>
        <begin position="1"/>
        <end position="19"/>
    </location>
</feature>
<dbReference type="GeneID" id="113497498"/>
<dbReference type="InParanoid" id="A0A7E5VX02"/>
<dbReference type="PANTHER" id="PTHR24256">
    <property type="entry name" value="TRYPTASE-RELATED"/>
    <property type="match status" value="1"/>
</dbReference>
<dbReference type="InterPro" id="IPR043504">
    <property type="entry name" value="Peptidase_S1_PA_chymotrypsin"/>
</dbReference>
<feature type="region of interest" description="Disordered" evidence="13">
    <location>
        <begin position="79"/>
        <end position="122"/>
    </location>
</feature>
<dbReference type="PROSITE" id="PS00134">
    <property type="entry name" value="TRYPSIN_HIS"/>
    <property type="match status" value="1"/>
</dbReference>
<comment type="subcellular location">
    <subcellularLocation>
        <location evidence="1 12">Secreted</location>
    </subcellularLocation>
</comment>
<feature type="domain" description="Clip" evidence="15">
    <location>
        <begin position="21"/>
        <end position="74"/>
    </location>
</feature>
<dbReference type="FunCoup" id="A0A7E5VX02">
    <property type="interactions" value="33"/>
</dbReference>
<evidence type="ECO:0000256" key="13">
    <source>
        <dbReference type="SAM" id="MobiDB-lite"/>
    </source>
</evidence>
<evidence type="ECO:0000256" key="12">
    <source>
        <dbReference type="RuleBase" id="RU366078"/>
    </source>
</evidence>
<dbReference type="GO" id="GO:0004252">
    <property type="term" value="F:serine-type endopeptidase activity"/>
    <property type="evidence" value="ECO:0007669"/>
    <property type="project" value="UniProtKB-UniRule"/>
</dbReference>
<dbReference type="InterPro" id="IPR051487">
    <property type="entry name" value="Ser/Thr_Proteases_Immune/Dev"/>
</dbReference>
<dbReference type="InterPro" id="IPR038565">
    <property type="entry name" value="CLIP_sf"/>
</dbReference>
<keyword evidence="2 12" id="KW-0964">Secreted</keyword>
<evidence type="ECO:0000256" key="3">
    <source>
        <dbReference type="ARBA" id="ARBA00022670"/>
    </source>
</evidence>
<dbReference type="InterPro" id="IPR001254">
    <property type="entry name" value="Trypsin_dom"/>
</dbReference>
<evidence type="ECO:0000259" key="15">
    <source>
        <dbReference type="PROSITE" id="PS51888"/>
    </source>
</evidence>
<dbReference type="GO" id="GO:0005576">
    <property type="term" value="C:extracellular region"/>
    <property type="evidence" value="ECO:0007669"/>
    <property type="project" value="UniProtKB-SubCell"/>
</dbReference>
<dbReference type="KEGG" id="tnl:113497498"/>
<evidence type="ECO:0000256" key="11">
    <source>
        <dbReference type="RuleBase" id="RU363034"/>
    </source>
</evidence>
<comment type="similarity">
    <text evidence="10 12">Belongs to the peptidase S1 family. CLIP subfamily.</text>
</comment>
<reference evidence="17" key="1">
    <citation type="submission" date="2025-08" db="UniProtKB">
        <authorList>
            <consortium name="RefSeq"/>
        </authorList>
    </citation>
    <scope>IDENTIFICATION</scope>
</reference>
<evidence type="ECO:0000256" key="9">
    <source>
        <dbReference type="ARBA" id="ARBA00023180"/>
    </source>
</evidence>
<protein>
    <recommendedName>
        <fullName evidence="12">CLIP domain-containing serine protease</fullName>
        <ecNumber evidence="11">3.4.21.-</ecNumber>
    </recommendedName>
</protein>
<dbReference type="PROSITE" id="PS50240">
    <property type="entry name" value="TRYPSIN_DOM"/>
    <property type="match status" value="1"/>
</dbReference>
<accession>A0A7E5VX02</accession>
<dbReference type="RefSeq" id="XP_026732865.1">
    <property type="nucleotide sequence ID" value="XM_026877064.1"/>
</dbReference>
<dbReference type="Gene3D" id="3.30.1640.30">
    <property type="match status" value="1"/>
</dbReference>
<evidence type="ECO:0000256" key="2">
    <source>
        <dbReference type="ARBA" id="ARBA00022525"/>
    </source>
</evidence>
<evidence type="ECO:0000256" key="1">
    <source>
        <dbReference type="ARBA" id="ARBA00004613"/>
    </source>
</evidence>
<evidence type="ECO:0000256" key="4">
    <source>
        <dbReference type="ARBA" id="ARBA00022729"/>
    </source>
</evidence>
<keyword evidence="4 12" id="KW-0732">Signal</keyword>
<sequence>MCKSLVFFVSTLFWSYALTEDCTTPQGMRSNCVSLYDCQPLVNAFNQRPLPSSVVSYLRKSQCGFEGYVPRVCCGPLPSNDQPQPRPTQRPTSQPSNQDGGGSGFFQEDSSPAPRNQCGVDTNGDRIYGGTFTDLDEFPWMALLGYRTPGKGTITYQCGGVLINRRYVLTAAHCVTGAINTEVGTLATVRLGEYDTQQDVDCVDSQCADPPQEIAVAGAYPHPGYADKNKNRADDIGIVRLAKRAAYTYYVQPICLVDSSERLAAGHDVFVAGWGKTLNGRNSPIKLKLGLPIFNKNECIAKYRTLGAALVENQICAGGVFAEDACRGDSGGPLMKRKPEGIWETVGIVSFGYGCGRDGWPGVYTSVAKYLDWIKNTLETTNV</sequence>
<evidence type="ECO:0000256" key="5">
    <source>
        <dbReference type="ARBA" id="ARBA00022801"/>
    </source>
</evidence>
<keyword evidence="7" id="KW-0865">Zymogen</keyword>
<keyword evidence="16" id="KW-1185">Reference proteome</keyword>
<dbReference type="PROSITE" id="PS00135">
    <property type="entry name" value="TRYPSIN_SER"/>
    <property type="match status" value="1"/>
</dbReference>
<organism evidence="16 17">
    <name type="scientific">Trichoplusia ni</name>
    <name type="common">Cabbage looper</name>
    <dbReference type="NCBI Taxonomy" id="7111"/>
    <lineage>
        <taxon>Eukaryota</taxon>
        <taxon>Metazoa</taxon>
        <taxon>Ecdysozoa</taxon>
        <taxon>Arthropoda</taxon>
        <taxon>Hexapoda</taxon>
        <taxon>Insecta</taxon>
        <taxon>Pterygota</taxon>
        <taxon>Neoptera</taxon>
        <taxon>Endopterygota</taxon>
        <taxon>Lepidoptera</taxon>
        <taxon>Glossata</taxon>
        <taxon>Ditrysia</taxon>
        <taxon>Noctuoidea</taxon>
        <taxon>Noctuidae</taxon>
        <taxon>Plusiinae</taxon>
        <taxon>Trichoplusia</taxon>
    </lineage>
</organism>
<dbReference type="PRINTS" id="PR00722">
    <property type="entry name" value="CHYMOTRYPSIN"/>
</dbReference>
<dbReference type="GO" id="GO:0006508">
    <property type="term" value="P:proteolysis"/>
    <property type="evidence" value="ECO:0007669"/>
    <property type="project" value="UniProtKB-KW"/>
</dbReference>
<dbReference type="SMART" id="SM00020">
    <property type="entry name" value="Tryp_SPc"/>
    <property type="match status" value="1"/>
</dbReference>
<evidence type="ECO:0000256" key="8">
    <source>
        <dbReference type="ARBA" id="ARBA00023157"/>
    </source>
</evidence>
<evidence type="ECO:0000313" key="16">
    <source>
        <dbReference type="Proteomes" id="UP000322000"/>
    </source>
</evidence>
<keyword evidence="9" id="KW-0325">Glycoprotein</keyword>
<dbReference type="FunFam" id="3.30.1640.30:FF:000001">
    <property type="entry name" value="Serine protease 7"/>
    <property type="match status" value="1"/>
</dbReference>
<evidence type="ECO:0000256" key="7">
    <source>
        <dbReference type="ARBA" id="ARBA00023145"/>
    </source>
</evidence>
<dbReference type="InterPro" id="IPR022700">
    <property type="entry name" value="CLIP"/>
</dbReference>
<feature type="chain" id="PRO_5029036672" description="CLIP domain-containing serine protease" evidence="12">
    <location>
        <begin position="20"/>
        <end position="383"/>
    </location>
</feature>
<evidence type="ECO:0000313" key="17">
    <source>
        <dbReference type="RefSeq" id="XP_026732865.1"/>
    </source>
</evidence>
<feature type="domain" description="Peptidase S1" evidence="14">
    <location>
        <begin position="127"/>
        <end position="379"/>
    </location>
</feature>
<dbReference type="Proteomes" id="UP000322000">
    <property type="component" value="Chromosome 9"/>
</dbReference>
<dbReference type="PROSITE" id="PS51888">
    <property type="entry name" value="CLIP"/>
    <property type="match status" value="1"/>
</dbReference>
<keyword evidence="6 11" id="KW-0720">Serine protease</keyword>
<dbReference type="InterPro" id="IPR033116">
    <property type="entry name" value="TRYPSIN_SER"/>
</dbReference>
<evidence type="ECO:0000256" key="6">
    <source>
        <dbReference type="ARBA" id="ARBA00022825"/>
    </source>
</evidence>
<keyword evidence="3 11" id="KW-0645">Protease</keyword>
<name>A0A7E5VX02_TRINI</name>
<evidence type="ECO:0000256" key="10">
    <source>
        <dbReference type="ARBA" id="ARBA00024195"/>
    </source>
</evidence>
<proteinExistence type="inferred from homology"/>
<evidence type="ECO:0000259" key="14">
    <source>
        <dbReference type="PROSITE" id="PS50240"/>
    </source>
</evidence>
<keyword evidence="5 11" id="KW-0378">Hydrolase</keyword>
<dbReference type="OrthoDB" id="9028152at2759"/>
<dbReference type="SMART" id="SM00680">
    <property type="entry name" value="CLIP"/>
    <property type="match status" value="1"/>
</dbReference>
<gene>
    <name evidence="17" type="primary">LOC113497498</name>
</gene>
<dbReference type="InterPro" id="IPR018114">
    <property type="entry name" value="TRYPSIN_HIS"/>
</dbReference>
<dbReference type="Pfam" id="PF00089">
    <property type="entry name" value="Trypsin"/>
    <property type="match status" value="1"/>
</dbReference>
<dbReference type="CDD" id="cd00190">
    <property type="entry name" value="Tryp_SPc"/>
    <property type="match status" value="1"/>
</dbReference>
<dbReference type="InterPro" id="IPR001314">
    <property type="entry name" value="Peptidase_S1A"/>
</dbReference>
<dbReference type="Pfam" id="PF12032">
    <property type="entry name" value="CLIP"/>
    <property type="match status" value="1"/>
</dbReference>
<feature type="compositionally biased region" description="Low complexity" evidence="13">
    <location>
        <begin position="87"/>
        <end position="96"/>
    </location>
</feature>